<proteinExistence type="predicted"/>
<dbReference type="EMBL" id="CAJVCH010249302">
    <property type="protein sequence ID" value="CAG7733456.1"/>
    <property type="molecule type" value="Genomic_DNA"/>
</dbReference>
<evidence type="ECO:0000256" key="1">
    <source>
        <dbReference type="SAM" id="Phobius"/>
    </source>
</evidence>
<dbReference type="AlphaFoldDB" id="A0A8J2KE31"/>
<dbReference type="Proteomes" id="UP000708208">
    <property type="component" value="Unassembled WGS sequence"/>
</dbReference>
<keyword evidence="1" id="KW-1133">Transmembrane helix</keyword>
<evidence type="ECO:0000313" key="3">
    <source>
        <dbReference type="EMBL" id="CAG7733456.1"/>
    </source>
</evidence>
<keyword evidence="2" id="KW-0732">Signal</keyword>
<sequence length="653" mass="75064">MLYAEIFLVFLIATSALELYHQNTGFYNESKRKLYQSLSKLLSSLSQCDFLVSTQLDGTTFKPSLLPGLVQLLNTIQVPLRLRYENTGESSETISNFKRFNCNVYIGLETERTNLSENVIVSEPFSVPCKDGNLMRDLFIVFLNETTKRFQVKGNCEFHYNVLFIDFEGRSSNYRLKMMKRSPVNPGPVLTQINDVHLVSSYSQLVKIFLAERFTRTVITLIPMISSKPRSEAAMRSSWYPEILKTADFASTYFKIIDALAQRHNFTVIYVKEFLFNQRRYPCNYIIFPIPNMIPGKYSQIVFSRLESWSILYTKSKAGSRNPLRNLIDPFDTEVWTILLLLIAVLAILSKFALKTESIWESLEITTAPLLSQTQTKGSTSKFKYTAWILLAILIANFYLAKLTCSFVSPARIVEDKALKELIHEGYKLVVFPAYSKIFMGYMNTVKNIYGKAEIKSPSFEMDAQLLQYLNQQGTNYYRSLQKQAAKWGNGSFGTLEQRSSSEITSNILSRVLNTTLFVTSQEFFVSPSYWQFALSNNDVVVQSFRNLQDSGVTRFWEVALQSLIVKQFQRFFRKTYSQDVELQNLNFMYLVNGQAGKHVMPSKLAVQHPLISGVFQIWKIILGFGVLIVTIEVIWFNFRNCFYTQCATLPAQ</sequence>
<evidence type="ECO:0008006" key="5">
    <source>
        <dbReference type="Google" id="ProtNLM"/>
    </source>
</evidence>
<reference evidence="3" key="1">
    <citation type="submission" date="2021-06" db="EMBL/GenBank/DDBJ databases">
        <authorList>
            <person name="Hodson N. C."/>
            <person name="Mongue J. A."/>
            <person name="Jaron S. K."/>
        </authorList>
    </citation>
    <scope>NUCLEOTIDE SEQUENCE</scope>
</reference>
<feature type="transmembrane region" description="Helical" evidence="1">
    <location>
        <begin position="335"/>
        <end position="354"/>
    </location>
</feature>
<name>A0A8J2KE31_9HEXA</name>
<gene>
    <name evidence="3" type="ORF">AFUS01_LOCUS21899</name>
</gene>
<feature type="signal peptide" evidence="2">
    <location>
        <begin position="1"/>
        <end position="16"/>
    </location>
</feature>
<keyword evidence="4" id="KW-1185">Reference proteome</keyword>
<organism evidence="3 4">
    <name type="scientific">Allacma fusca</name>
    <dbReference type="NCBI Taxonomy" id="39272"/>
    <lineage>
        <taxon>Eukaryota</taxon>
        <taxon>Metazoa</taxon>
        <taxon>Ecdysozoa</taxon>
        <taxon>Arthropoda</taxon>
        <taxon>Hexapoda</taxon>
        <taxon>Collembola</taxon>
        <taxon>Symphypleona</taxon>
        <taxon>Sminthuridae</taxon>
        <taxon>Allacma</taxon>
    </lineage>
</organism>
<feature type="transmembrane region" description="Helical" evidence="1">
    <location>
        <begin position="618"/>
        <end position="639"/>
    </location>
</feature>
<keyword evidence="1" id="KW-0472">Membrane</keyword>
<accession>A0A8J2KE31</accession>
<comment type="caution">
    <text evidence="3">The sequence shown here is derived from an EMBL/GenBank/DDBJ whole genome shotgun (WGS) entry which is preliminary data.</text>
</comment>
<evidence type="ECO:0000313" key="4">
    <source>
        <dbReference type="Proteomes" id="UP000708208"/>
    </source>
</evidence>
<evidence type="ECO:0000256" key="2">
    <source>
        <dbReference type="SAM" id="SignalP"/>
    </source>
</evidence>
<feature type="transmembrane region" description="Helical" evidence="1">
    <location>
        <begin position="385"/>
        <end position="401"/>
    </location>
</feature>
<protein>
    <recommendedName>
        <fullName evidence="5">Ionotropic receptor</fullName>
    </recommendedName>
</protein>
<keyword evidence="1" id="KW-0812">Transmembrane</keyword>
<feature type="chain" id="PRO_5035298326" description="Ionotropic receptor" evidence="2">
    <location>
        <begin position="17"/>
        <end position="653"/>
    </location>
</feature>